<dbReference type="EMBL" id="SRXU01000001">
    <property type="protein sequence ID" value="TGX45739.1"/>
    <property type="molecule type" value="Genomic_DNA"/>
</dbReference>
<keyword evidence="1" id="KW-1133">Transmembrane helix</keyword>
<accession>A0A4S1WQW7</accession>
<dbReference type="AlphaFoldDB" id="A0A4S1WQW7"/>
<sequence>MPVSDPGILDEAVTAAATGSGVGGGFFALRWLVQWLTGRLDKRQALLDAQDERVDREWQKIREKVEARLDKVELQNEALRFAFHHVAAALIKVDPTNPALAQAEQMLSAAFPLDLRLMTDRAEIALARDELERRV</sequence>
<keyword evidence="1" id="KW-0472">Membrane</keyword>
<protein>
    <submittedName>
        <fullName evidence="2">Uncharacterized protein</fullName>
    </submittedName>
</protein>
<proteinExistence type="predicted"/>
<reference evidence="2 3" key="1">
    <citation type="submission" date="2019-04" db="EMBL/GenBank/DDBJ databases">
        <title>Sphingomonas psychrotolerans sp. nov., isolated from soil in the Tianshan Mountains, Xinjiang, China.</title>
        <authorList>
            <person name="Luo Y."/>
            <person name="Sheng H."/>
        </authorList>
    </citation>
    <scope>NUCLEOTIDE SEQUENCE [LARGE SCALE GENOMIC DNA]</scope>
    <source>
        <strain evidence="2 3">KIS18-15</strain>
    </source>
</reference>
<dbReference type="OrthoDB" id="9961303at2"/>
<evidence type="ECO:0000256" key="1">
    <source>
        <dbReference type="SAM" id="Phobius"/>
    </source>
</evidence>
<comment type="caution">
    <text evidence="2">The sequence shown here is derived from an EMBL/GenBank/DDBJ whole genome shotgun (WGS) entry which is preliminary data.</text>
</comment>
<evidence type="ECO:0000313" key="3">
    <source>
        <dbReference type="Proteomes" id="UP000309848"/>
    </source>
</evidence>
<dbReference type="RefSeq" id="WP_135981848.1">
    <property type="nucleotide sequence ID" value="NZ_JAASQM010000001.1"/>
</dbReference>
<name>A0A4S1WQW7_9SPHN</name>
<feature type="transmembrane region" description="Helical" evidence="1">
    <location>
        <begin position="12"/>
        <end position="33"/>
    </location>
</feature>
<keyword evidence="3" id="KW-1185">Reference proteome</keyword>
<dbReference type="Proteomes" id="UP000309848">
    <property type="component" value="Unassembled WGS sequence"/>
</dbReference>
<evidence type="ECO:0000313" key="2">
    <source>
        <dbReference type="EMBL" id="TGX45739.1"/>
    </source>
</evidence>
<organism evidence="2 3">
    <name type="scientific">Sphingomonas naasensis</name>
    <dbReference type="NCBI Taxonomy" id="1344951"/>
    <lineage>
        <taxon>Bacteria</taxon>
        <taxon>Pseudomonadati</taxon>
        <taxon>Pseudomonadota</taxon>
        <taxon>Alphaproteobacteria</taxon>
        <taxon>Sphingomonadales</taxon>
        <taxon>Sphingomonadaceae</taxon>
        <taxon>Sphingomonas</taxon>
    </lineage>
</organism>
<gene>
    <name evidence="2" type="ORF">E5A74_00720</name>
</gene>
<keyword evidence="1" id="KW-0812">Transmembrane</keyword>